<reference evidence="3" key="1">
    <citation type="journal article" date="2019" name="Sci. Rep.">
        <title>Draft genome of Tanacetum cinerariifolium, the natural source of mosquito coil.</title>
        <authorList>
            <person name="Yamashiro T."/>
            <person name="Shiraishi A."/>
            <person name="Satake H."/>
            <person name="Nakayama K."/>
        </authorList>
    </citation>
    <scope>NUCLEOTIDE SEQUENCE</scope>
</reference>
<organism evidence="3">
    <name type="scientific">Tanacetum cinerariifolium</name>
    <name type="common">Dalmatian daisy</name>
    <name type="synonym">Chrysanthemum cinerariifolium</name>
    <dbReference type="NCBI Taxonomy" id="118510"/>
    <lineage>
        <taxon>Eukaryota</taxon>
        <taxon>Viridiplantae</taxon>
        <taxon>Streptophyta</taxon>
        <taxon>Embryophyta</taxon>
        <taxon>Tracheophyta</taxon>
        <taxon>Spermatophyta</taxon>
        <taxon>Magnoliopsida</taxon>
        <taxon>eudicotyledons</taxon>
        <taxon>Gunneridae</taxon>
        <taxon>Pentapetalae</taxon>
        <taxon>asterids</taxon>
        <taxon>campanulids</taxon>
        <taxon>Asterales</taxon>
        <taxon>Asteraceae</taxon>
        <taxon>Asteroideae</taxon>
        <taxon>Anthemideae</taxon>
        <taxon>Anthemidinae</taxon>
        <taxon>Tanacetum</taxon>
    </lineage>
</organism>
<sequence length="211" mass="23383">MSPHNRIYVTPSHTKEISKNMKRVGNGFSGRDTPLFPTMMVQVQEDMGEDEPVNEEMNDSLERAATTVTSLDAEQDRGNISKTQSKAIPNECGSQGTSSGGGPRCQEAMKDIVAQIRSDRESKISNDPLLAEVNTPRSGKDSLKLTELMELCTKLQQKVLNLETTKTTQDLEIQSLKRRVTKLERKKRELVDIVKSRVGYSGSGVGRRDAS</sequence>
<accession>A0A699HZB9</accession>
<dbReference type="EMBL" id="BKCJ010232788">
    <property type="protein sequence ID" value="GEZ02166.1"/>
    <property type="molecule type" value="Genomic_DNA"/>
</dbReference>
<feature type="coiled-coil region" evidence="1">
    <location>
        <begin position="145"/>
        <end position="193"/>
    </location>
</feature>
<protein>
    <submittedName>
        <fullName evidence="3">Uncharacterized protein</fullName>
    </submittedName>
</protein>
<dbReference type="SUPFAM" id="SSF90250">
    <property type="entry name" value="Troponin coil-coiled subunits"/>
    <property type="match status" value="1"/>
</dbReference>
<name>A0A699HZB9_TANCI</name>
<dbReference type="AlphaFoldDB" id="A0A699HZB9"/>
<feature type="region of interest" description="Disordered" evidence="2">
    <location>
        <begin position="68"/>
        <end position="105"/>
    </location>
</feature>
<evidence type="ECO:0000313" key="3">
    <source>
        <dbReference type="EMBL" id="GEZ02166.1"/>
    </source>
</evidence>
<evidence type="ECO:0000256" key="1">
    <source>
        <dbReference type="SAM" id="Coils"/>
    </source>
</evidence>
<proteinExistence type="predicted"/>
<gene>
    <name evidence="3" type="ORF">Tci_474139</name>
</gene>
<evidence type="ECO:0000256" key="2">
    <source>
        <dbReference type="SAM" id="MobiDB-lite"/>
    </source>
</evidence>
<dbReference type="InterPro" id="IPR038077">
    <property type="entry name" value="Troponin_sf"/>
</dbReference>
<feature type="compositionally biased region" description="Polar residues" evidence="2">
    <location>
        <begin position="80"/>
        <end position="97"/>
    </location>
</feature>
<keyword evidence="1" id="KW-0175">Coiled coil</keyword>
<comment type="caution">
    <text evidence="3">The sequence shown here is derived from an EMBL/GenBank/DDBJ whole genome shotgun (WGS) entry which is preliminary data.</text>
</comment>